<comment type="caution">
    <text evidence="1">The sequence shown here is derived from an EMBL/GenBank/DDBJ whole genome shotgun (WGS) entry which is preliminary data.</text>
</comment>
<dbReference type="Proteomes" id="UP000315496">
    <property type="component" value="Chromosome 3"/>
</dbReference>
<dbReference type="EMBL" id="VDLU01000003">
    <property type="protein sequence ID" value="TNJ27945.1"/>
    <property type="molecule type" value="Genomic_DNA"/>
</dbReference>
<proteinExistence type="predicted"/>
<protein>
    <submittedName>
        <fullName evidence="1">Uncharacterized protein</fullName>
    </submittedName>
</protein>
<reference evidence="1 2" key="1">
    <citation type="submission" date="2019-05" db="EMBL/GenBank/DDBJ databases">
        <title>The compact genome of Giardia muris reveals important steps in the evolution of intestinal protozoan parasites.</title>
        <authorList>
            <person name="Xu F."/>
            <person name="Jimenez-Gonzalez A."/>
            <person name="Einarsson E."/>
            <person name="Astvaldsson A."/>
            <person name="Peirasmaki D."/>
            <person name="Eckmann L."/>
            <person name="Andersson J.O."/>
            <person name="Svard S.G."/>
            <person name="Jerlstrom-Hultqvist J."/>
        </authorList>
    </citation>
    <scope>NUCLEOTIDE SEQUENCE [LARGE SCALE GENOMIC DNA]</scope>
    <source>
        <strain evidence="1 2">Roberts-Thomson</strain>
    </source>
</reference>
<dbReference type="VEuPathDB" id="GiardiaDB:GMRT_12507"/>
<evidence type="ECO:0000313" key="2">
    <source>
        <dbReference type="Proteomes" id="UP000315496"/>
    </source>
</evidence>
<organism evidence="1 2">
    <name type="scientific">Giardia muris</name>
    <dbReference type="NCBI Taxonomy" id="5742"/>
    <lineage>
        <taxon>Eukaryota</taxon>
        <taxon>Metamonada</taxon>
        <taxon>Diplomonadida</taxon>
        <taxon>Hexamitidae</taxon>
        <taxon>Giardiinae</taxon>
        <taxon>Giardia</taxon>
    </lineage>
</organism>
<evidence type="ECO:0000313" key="1">
    <source>
        <dbReference type="EMBL" id="TNJ27945.1"/>
    </source>
</evidence>
<sequence>MNPVSFALFEFVTGYLQLTIRLNVTRIPIQWSGAPIYRPSANPAEAGAEAERVAEALRATIPPIYAGVRFLYYFVTHSSIILAPFHRELRLALIRKGLLDNINDTRYSIVTPSLDGFTMTFVTNYEDSFGHGSHPLEMDGYFNHPDSIDLHDLLLSRSAEDSTSFDRVTRVAEPSAIYHGMIQVETLSVICSEYQERLRCKRDYEKQMQTNFKALRSRFYSSDLYFGFSPGRNGLIPICIFLFSSEEEYRASPFNGMHLNDIYGNPIRFDEVHSGAVIIETGKLLLSAESELIFSIPRGRYTALVGYSNQHTIEGNLCITGDDFYTIILIGSTQKIIMRSTKNSTSLINQSALHANKKVSKGSIMTSQELG</sequence>
<dbReference type="AlphaFoldDB" id="A0A4Z1SSJ1"/>
<accession>A0A4Z1SSJ1</accession>
<gene>
    <name evidence="1" type="ORF">GMRT_12507</name>
</gene>
<name>A0A4Z1SSJ1_GIAMU</name>
<keyword evidence="2" id="KW-1185">Reference proteome</keyword>